<dbReference type="InterPro" id="IPR036849">
    <property type="entry name" value="Enolase-like_C_sf"/>
</dbReference>
<sequence>MKIRILEASVEFIEQPFLRPLQISSGTITQTTEARVRVRVCVGSEEAEGRGSIYLSDLWAWPGGTEARGQKERRMRELCEHLAAGLFDACGGEPEHPLELGLRLHERISALDFFEEMPLLAKAVCASPFDAAIHDASGQAMRRSAFDFYCEPCAVPSADHWFTEGVCQAVRQILRQPLAELDAWWIVSAKDDLDAVMRQAVGRHGIGCFKVKILGTDNEADALRTSQIYQAARRQGVASPVLSIDSNEGNPDADAVLDYLERLKATDEHAYAALDYIEQPTARDIVKHPFNWQKVGARKPVFLDEGLTSLELLPVAREQGWSGLALKTCKGHSFALVSAAWALNHGMKISLQDLTNPGFSAIHAYLFGAYLPVRKGVELNSPQYTPGANEPWLPRLDGLFCVKGGKHRLNPAGCIGLGSTL</sequence>
<evidence type="ECO:0008006" key="3">
    <source>
        <dbReference type="Google" id="ProtNLM"/>
    </source>
</evidence>
<protein>
    <recommendedName>
        <fullName evidence="3">Enolase C-terminal domain-containing protein</fullName>
    </recommendedName>
</protein>
<gene>
    <name evidence="1" type="ORF">H5P28_15765</name>
</gene>
<dbReference type="SUPFAM" id="SSF51604">
    <property type="entry name" value="Enolase C-terminal domain-like"/>
    <property type="match status" value="1"/>
</dbReference>
<reference evidence="1 2" key="1">
    <citation type="submission" date="2020-07" db="EMBL/GenBank/DDBJ databases">
        <authorList>
            <person name="Feng X."/>
        </authorList>
    </citation>
    <scope>NUCLEOTIDE SEQUENCE [LARGE SCALE GENOMIC DNA]</scope>
    <source>
        <strain evidence="1 2">JCM31066</strain>
    </source>
</reference>
<dbReference type="RefSeq" id="WP_185676659.1">
    <property type="nucleotide sequence ID" value="NZ_JACHVB010000052.1"/>
</dbReference>
<proteinExistence type="predicted"/>
<dbReference type="EMBL" id="JACHVB010000052">
    <property type="protein sequence ID" value="MBC2595724.1"/>
    <property type="molecule type" value="Genomic_DNA"/>
</dbReference>
<accession>A0A842HJC3</accession>
<evidence type="ECO:0000313" key="2">
    <source>
        <dbReference type="Proteomes" id="UP000546464"/>
    </source>
</evidence>
<evidence type="ECO:0000313" key="1">
    <source>
        <dbReference type="EMBL" id="MBC2595724.1"/>
    </source>
</evidence>
<keyword evidence="2" id="KW-1185">Reference proteome</keyword>
<comment type="caution">
    <text evidence="1">The sequence shown here is derived from an EMBL/GenBank/DDBJ whole genome shotgun (WGS) entry which is preliminary data.</text>
</comment>
<dbReference type="Gene3D" id="3.20.20.120">
    <property type="entry name" value="Enolase-like C-terminal domain"/>
    <property type="match status" value="1"/>
</dbReference>
<organism evidence="1 2">
    <name type="scientific">Ruficoccus amylovorans</name>
    <dbReference type="NCBI Taxonomy" id="1804625"/>
    <lineage>
        <taxon>Bacteria</taxon>
        <taxon>Pseudomonadati</taxon>
        <taxon>Verrucomicrobiota</taxon>
        <taxon>Opitutia</taxon>
        <taxon>Puniceicoccales</taxon>
        <taxon>Cerasicoccaceae</taxon>
        <taxon>Ruficoccus</taxon>
    </lineage>
</organism>
<dbReference type="AlphaFoldDB" id="A0A842HJC3"/>
<name>A0A842HJC3_9BACT</name>
<dbReference type="Proteomes" id="UP000546464">
    <property type="component" value="Unassembled WGS sequence"/>
</dbReference>